<name>A0A1R3GUL3_9ROSI</name>
<organism evidence="1 2">
    <name type="scientific">Corchorus olitorius</name>
    <dbReference type="NCBI Taxonomy" id="93759"/>
    <lineage>
        <taxon>Eukaryota</taxon>
        <taxon>Viridiplantae</taxon>
        <taxon>Streptophyta</taxon>
        <taxon>Embryophyta</taxon>
        <taxon>Tracheophyta</taxon>
        <taxon>Spermatophyta</taxon>
        <taxon>Magnoliopsida</taxon>
        <taxon>eudicotyledons</taxon>
        <taxon>Gunneridae</taxon>
        <taxon>Pentapetalae</taxon>
        <taxon>rosids</taxon>
        <taxon>malvids</taxon>
        <taxon>Malvales</taxon>
        <taxon>Malvaceae</taxon>
        <taxon>Grewioideae</taxon>
        <taxon>Apeibeae</taxon>
        <taxon>Corchorus</taxon>
    </lineage>
</organism>
<evidence type="ECO:0000313" key="1">
    <source>
        <dbReference type="EMBL" id="OMO61805.1"/>
    </source>
</evidence>
<evidence type="ECO:0000313" key="2">
    <source>
        <dbReference type="Proteomes" id="UP000187203"/>
    </source>
</evidence>
<protein>
    <submittedName>
        <fullName evidence="1">Uncharacterized protein</fullName>
    </submittedName>
</protein>
<comment type="caution">
    <text evidence="1">The sequence shown here is derived from an EMBL/GenBank/DDBJ whole genome shotgun (WGS) entry which is preliminary data.</text>
</comment>
<accession>A0A1R3GUL3</accession>
<proteinExistence type="predicted"/>
<reference evidence="2" key="1">
    <citation type="submission" date="2013-09" db="EMBL/GenBank/DDBJ databases">
        <title>Corchorus olitorius genome sequencing.</title>
        <authorList>
            <person name="Alam M."/>
            <person name="Haque M.S."/>
            <person name="Islam M.S."/>
            <person name="Emdad E.M."/>
            <person name="Islam M.M."/>
            <person name="Ahmed B."/>
            <person name="Halim A."/>
            <person name="Hossen Q.M.M."/>
            <person name="Hossain M.Z."/>
            <person name="Ahmed R."/>
            <person name="Khan M.M."/>
            <person name="Islam R."/>
            <person name="Rashid M.M."/>
            <person name="Khan S.A."/>
            <person name="Rahman M.S."/>
            <person name="Alam M."/>
            <person name="Yahiya A.S."/>
            <person name="Khan M.S."/>
            <person name="Azam M.S."/>
            <person name="Haque T."/>
            <person name="Lashkar M.Z.H."/>
            <person name="Akhand A.I."/>
            <person name="Morshed G."/>
            <person name="Roy S."/>
            <person name="Uddin K.S."/>
            <person name="Rabeya T."/>
            <person name="Hossain A.S."/>
            <person name="Chowdhury A."/>
            <person name="Snigdha A.R."/>
            <person name="Mortoza M.S."/>
            <person name="Matin S.A."/>
            <person name="Hoque S.M.E."/>
            <person name="Islam M.K."/>
            <person name="Roy D.K."/>
            <person name="Haider R."/>
            <person name="Moosa M.M."/>
            <person name="Elias S.M."/>
            <person name="Hasan A.M."/>
            <person name="Jahan S."/>
            <person name="Shafiuddin M."/>
            <person name="Mahmood N."/>
            <person name="Shommy N.S."/>
        </authorList>
    </citation>
    <scope>NUCLEOTIDE SEQUENCE [LARGE SCALE GENOMIC DNA]</scope>
    <source>
        <strain evidence="2">cv. O-4</strain>
    </source>
</reference>
<dbReference type="AlphaFoldDB" id="A0A1R3GUL3"/>
<gene>
    <name evidence="1" type="ORF">COLO4_33338</name>
</gene>
<keyword evidence="2" id="KW-1185">Reference proteome</keyword>
<dbReference type="EMBL" id="AWUE01021565">
    <property type="protein sequence ID" value="OMO61805.1"/>
    <property type="molecule type" value="Genomic_DNA"/>
</dbReference>
<sequence>MAGSGYCRPVLVATDNECDEVMTLPQVKRLSNGANRFIAEEIPKTTAVDIAAGVTASDESQETAANDLAIIHIESNVVEPVVSIAAPISGQSCVEVRRSVRERTQPKHFDGFDVQLPPSTVPTQPAHPSADSSAKECWAAHYEVKHWIFTI</sequence>
<dbReference type="Proteomes" id="UP000187203">
    <property type="component" value="Unassembled WGS sequence"/>
</dbReference>